<dbReference type="KEGG" id="fcy:FRACYDRAFT_269062"/>
<name>A0A1E7FEP9_9STRA</name>
<feature type="compositionally biased region" description="Basic and acidic residues" evidence="1">
    <location>
        <begin position="24"/>
        <end position="58"/>
    </location>
</feature>
<dbReference type="Proteomes" id="UP000095751">
    <property type="component" value="Unassembled WGS sequence"/>
</dbReference>
<gene>
    <name evidence="2" type="ORF">FRACYDRAFT_269062</name>
</gene>
<dbReference type="InParanoid" id="A0A1E7FEP9"/>
<feature type="compositionally biased region" description="Polar residues" evidence="1">
    <location>
        <begin position="363"/>
        <end position="375"/>
    </location>
</feature>
<feature type="compositionally biased region" description="Basic and acidic residues" evidence="1">
    <location>
        <begin position="181"/>
        <end position="195"/>
    </location>
</feature>
<evidence type="ECO:0000313" key="2">
    <source>
        <dbReference type="EMBL" id="OEU16614.1"/>
    </source>
</evidence>
<reference evidence="2 3" key="1">
    <citation type="submission" date="2016-09" db="EMBL/GenBank/DDBJ databases">
        <title>Extensive genetic diversity and differential bi-allelic expression allows diatom success in the polar Southern Ocean.</title>
        <authorList>
            <consortium name="DOE Joint Genome Institute"/>
            <person name="Mock T."/>
            <person name="Otillar R.P."/>
            <person name="Strauss J."/>
            <person name="Dupont C."/>
            <person name="Frickenhaus S."/>
            <person name="Maumus F."/>
            <person name="Mcmullan M."/>
            <person name="Sanges R."/>
            <person name="Schmutz J."/>
            <person name="Toseland A."/>
            <person name="Valas R."/>
            <person name="Veluchamy A."/>
            <person name="Ward B.J."/>
            <person name="Allen A."/>
            <person name="Barry K."/>
            <person name="Falciatore A."/>
            <person name="Ferrante M."/>
            <person name="Fortunato A.E."/>
            <person name="Gloeckner G."/>
            <person name="Gruber A."/>
            <person name="Hipkin R."/>
            <person name="Janech M."/>
            <person name="Kroth P."/>
            <person name="Leese F."/>
            <person name="Lindquist E."/>
            <person name="Lyon B.R."/>
            <person name="Martin J."/>
            <person name="Mayer C."/>
            <person name="Parker M."/>
            <person name="Quesneville H."/>
            <person name="Raymond J."/>
            <person name="Uhlig C."/>
            <person name="Valentin K.U."/>
            <person name="Worden A.Z."/>
            <person name="Armbrust E.V."/>
            <person name="Bowler C."/>
            <person name="Green B."/>
            <person name="Moulton V."/>
            <person name="Van Oosterhout C."/>
            <person name="Grigoriev I."/>
        </authorList>
    </citation>
    <scope>NUCLEOTIDE SEQUENCE [LARGE SCALE GENOMIC DNA]</scope>
    <source>
        <strain evidence="2 3">CCMP1102</strain>
    </source>
</reference>
<organism evidence="2 3">
    <name type="scientific">Fragilariopsis cylindrus CCMP1102</name>
    <dbReference type="NCBI Taxonomy" id="635003"/>
    <lineage>
        <taxon>Eukaryota</taxon>
        <taxon>Sar</taxon>
        <taxon>Stramenopiles</taxon>
        <taxon>Ochrophyta</taxon>
        <taxon>Bacillariophyta</taxon>
        <taxon>Bacillariophyceae</taxon>
        <taxon>Bacillariophycidae</taxon>
        <taxon>Bacillariales</taxon>
        <taxon>Bacillariaceae</taxon>
        <taxon>Fragilariopsis</taxon>
    </lineage>
</organism>
<proteinExistence type="predicted"/>
<accession>A0A1E7FEP9</accession>
<sequence>MSTHQMESKSKLLDDIAHLGTSSRNDEKKTKPSDIKRNSSLKKRSENGKHASRRESIKKAQGNTNGAPSVGSRSRKAPSRSRSGDSFGGDDSSNGIIKEQGNTNDDPSARPRSRKAPSRSKSGGSSGGYDSFNGSIKEQGDTNDTPSVRPRSRKTPSRSRSGERSGGNESSAIKDGMSQITKEEERKKVSSSDKPHRQKSLGNSRPKIRYKRNGSNDDNDVDDSRITTQSEHIRGHKNGRKERISSGKPHRRKPPPGRSKSNSVAGDALVTNRMRKSEPNKDSGTSRSRPSRGVEKSKSFDMSMDSNRNHCAQTTVDSLSASGVVSESIAKEQERNSLSKNSSRSSSAGNGDRRPRRRKSTDENTQLNSIQSSSNRKSRQDRDKKATAKLTTQ</sequence>
<keyword evidence="3" id="KW-1185">Reference proteome</keyword>
<evidence type="ECO:0000313" key="3">
    <source>
        <dbReference type="Proteomes" id="UP000095751"/>
    </source>
</evidence>
<feature type="region of interest" description="Disordered" evidence="1">
    <location>
        <begin position="1"/>
        <end position="393"/>
    </location>
</feature>
<feature type="compositionally biased region" description="Low complexity" evidence="1">
    <location>
        <begin position="338"/>
        <end position="347"/>
    </location>
</feature>
<protein>
    <submittedName>
        <fullName evidence="2">Uncharacterized protein</fullName>
    </submittedName>
</protein>
<feature type="compositionally biased region" description="Low complexity" evidence="1">
    <location>
        <begin position="80"/>
        <end position="93"/>
    </location>
</feature>
<feature type="compositionally biased region" description="Polar residues" evidence="1">
    <location>
        <begin position="304"/>
        <end position="325"/>
    </location>
</feature>
<dbReference type="AlphaFoldDB" id="A0A1E7FEP9"/>
<evidence type="ECO:0000256" key="1">
    <source>
        <dbReference type="SAM" id="MobiDB-lite"/>
    </source>
</evidence>
<feature type="compositionally biased region" description="Basic and acidic residues" evidence="1">
    <location>
        <begin position="1"/>
        <end position="17"/>
    </location>
</feature>
<dbReference type="EMBL" id="KV784358">
    <property type="protein sequence ID" value="OEU16614.1"/>
    <property type="molecule type" value="Genomic_DNA"/>
</dbReference>